<dbReference type="Pfam" id="PF01920">
    <property type="entry name" value="Prefoldin_2"/>
    <property type="match status" value="1"/>
</dbReference>
<dbReference type="PANTHER" id="PTHR21100:SF9">
    <property type="entry name" value="PREFOLDIN SUBUNIT 4"/>
    <property type="match status" value="1"/>
</dbReference>
<dbReference type="PANTHER" id="PTHR21100">
    <property type="entry name" value="PREFOLDIN SUBUNIT 4"/>
    <property type="match status" value="1"/>
</dbReference>
<keyword evidence="2" id="KW-0143">Chaperone</keyword>
<comment type="caution">
    <text evidence="3">The sequence shown here is derived from an EMBL/GenBank/DDBJ whole genome shotgun (WGS) entry which is preliminary data.</text>
</comment>
<dbReference type="InterPro" id="IPR016661">
    <property type="entry name" value="PFDN4"/>
</dbReference>
<gene>
    <name evidence="3" type="ORF">ADUPG1_011384</name>
</gene>
<evidence type="ECO:0000256" key="2">
    <source>
        <dbReference type="ARBA" id="ARBA00023186"/>
    </source>
</evidence>
<dbReference type="SUPFAM" id="SSF46579">
    <property type="entry name" value="Prefoldin"/>
    <property type="match status" value="1"/>
</dbReference>
<evidence type="ECO:0000256" key="1">
    <source>
        <dbReference type="ARBA" id="ARBA00008045"/>
    </source>
</evidence>
<dbReference type="EMBL" id="BQXS01011987">
    <property type="protein sequence ID" value="GKT18821.1"/>
    <property type="molecule type" value="Genomic_DNA"/>
</dbReference>
<comment type="similarity">
    <text evidence="1">Belongs to the prefoldin subunit beta family.</text>
</comment>
<name>A0ABQ5JXZ4_9EUKA</name>
<evidence type="ECO:0000313" key="4">
    <source>
        <dbReference type="Proteomes" id="UP001057375"/>
    </source>
</evidence>
<dbReference type="InterPro" id="IPR002777">
    <property type="entry name" value="PFD_beta-like"/>
</dbReference>
<keyword evidence="4" id="KW-1185">Reference proteome</keyword>
<sequence length="128" mass="14602">MSRLLKKEEEVDVEVLNEDQQKINRFSILVDKYFRLKEEIEKLSGRIETYKTAADELMIADGDVYFVVGQSFVQDEDAEELLEEAIGDLQKKFEGKNDEIAEVKSEMASLKSILKGKFGASIGLDFDE</sequence>
<evidence type="ECO:0000313" key="3">
    <source>
        <dbReference type="EMBL" id="GKT18821.1"/>
    </source>
</evidence>
<proteinExistence type="inferred from homology"/>
<protein>
    <submittedName>
        <fullName evidence="3">Multi-domain containing protein</fullName>
    </submittedName>
</protein>
<accession>A0ABQ5JXZ4</accession>
<reference evidence="3" key="1">
    <citation type="submission" date="2022-03" db="EMBL/GenBank/DDBJ databases">
        <title>Draft genome sequence of Aduncisulcus paluster, a free-living microaerophilic Fornicata.</title>
        <authorList>
            <person name="Yuyama I."/>
            <person name="Kume K."/>
            <person name="Tamura T."/>
            <person name="Inagaki Y."/>
            <person name="Hashimoto T."/>
        </authorList>
    </citation>
    <scope>NUCLEOTIDE SEQUENCE</scope>
    <source>
        <strain evidence="3">NY0171</strain>
    </source>
</reference>
<organism evidence="3 4">
    <name type="scientific">Aduncisulcus paluster</name>
    <dbReference type="NCBI Taxonomy" id="2918883"/>
    <lineage>
        <taxon>Eukaryota</taxon>
        <taxon>Metamonada</taxon>
        <taxon>Carpediemonas-like organisms</taxon>
        <taxon>Aduncisulcus</taxon>
    </lineage>
</organism>
<dbReference type="Proteomes" id="UP001057375">
    <property type="component" value="Unassembled WGS sequence"/>
</dbReference>